<evidence type="ECO:0000256" key="1">
    <source>
        <dbReference type="SAM" id="MobiDB-lite"/>
    </source>
</evidence>
<dbReference type="Proteomes" id="UP000580250">
    <property type="component" value="Unassembled WGS sequence"/>
</dbReference>
<dbReference type="EMBL" id="CAJEWN010001008">
    <property type="protein sequence ID" value="CAD2193148.1"/>
    <property type="molecule type" value="Genomic_DNA"/>
</dbReference>
<name>A0A6V7X1F7_MELEN</name>
<dbReference type="AlphaFoldDB" id="A0A6V7X1F7"/>
<evidence type="ECO:0000313" key="3">
    <source>
        <dbReference type="Proteomes" id="UP000580250"/>
    </source>
</evidence>
<feature type="compositionally biased region" description="Polar residues" evidence="1">
    <location>
        <begin position="9"/>
        <end position="22"/>
    </location>
</feature>
<comment type="caution">
    <text evidence="2">The sequence shown here is derived from an EMBL/GenBank/DDBJ whole genome shotgun (WGS) entry which is preliminary data.</text>
</comment>
<sequence length="74" mass="8259">MDRPGSGSGNRENPSPVSTRLLQKNREKGPGNRVPGPGPVPSSIFYHSEYHKISNLKMSTTGNMAFHLMFYLRQ</sequence>
<evidence type="ECO:0000313" key="2">
    <source>
        <dbReference type="EMBL" id="CAD2193148.1"/>
    </source>
</evidence>
<gene>
    <name evidence="2" type="ORF">MENT_LOCUS46079</name>
</gene>
<reference evidence="2 3" key="1">
    <citation type="submission" date="2020-08" db="EMBL/GenBank/DDBJ databases">
        <authorList>
            <person name="Koutsovoulos G."/>
            <person name="Danchin GJ E."/>
        </authorList>
    </citation>
    <scope>NUCLEOTIDE SEQUENCE [LARGE SCALE GENOMIC DNA]</scope>
</reference>
<feature type="region of interest" description="Disordered" evidence="1">
    <location>
        <begin position="1"/>
        <end position="42"/>
    </location>
</feature>
<accession>A0A6V7X1F7</accession>
<proteinExistence type="predicted"/>
<organism evidence="2 3">
    <name type="scientific">Meloidogyne enterolobii</name>
    <name type="common">Root-knot nematode worm</name>
    <name type="synonym">Meloidogyne mayaguensis</name>
    <dbReference type="NCBI Taxonomy" id="390850"/>
    <lineage>
        <taxon>Eukaryota</taxon>
        <taxon>Metazoa</taxon>
        <taxon>Ecdysozoa</taxon>
        <taxon>Nematoda</taxon>
        <taxon>Chromadorea</taxon>
        <taxon>Rhabditida</taxon>
        <taxon>Tylenchina</taxon>
        <taxon>Tylenchomorpha</taxon>
        <taxon>Tylenchoidea</taxon>
        <taxon>Meloidogynidae</taxon>
        <taxon>Meloidogyninae</taxon>
        <taxon>Meloidogyne</taxon>
    </lineage>
</organism>
<protein>
    <submittedName>
        <fullName evidence="2">Uncharacterized protein</fullName>
    </submittedName>
</protein>